<dbReference type="Proteomes" id="UP001632038">
    <property type="component" value="Unassembled WGS sequence"/>
</dbReference>
<dbReference type="AlphaFoldDB" id="A0ABD3C4K4"/>
<protein>
    <submittedName>
        <fullName evidence="1">Uncharacterized protein</fullName>
    </submittedName>
</protein>
<evidence type="ECO:0000313" key="2">
    <source>
        <dbReference type="Proteomes" id="UP001632038"/>
    </source>
</evidence>
<sequence>MAEVRTRRRSATGTEVIVSTVVSGEIWSGLELRRGSVVEGNLRLWWYLSRDRS</sequence>
<organism evidence="1 2">
    <name type="scientific">Castilleja foliolosa</name>
    <dbReference type="NCBI Taxonomy" id="1961234"/>
    <lineage>
        <taxon>Eukaryota</taxon>
        <taxon>Viridiplantae</taxon>
        <taxon>Streptophyta</taxon>
        <taxon>Embryophyta</taxon>
        <taxon>Tracheophyta</taxon>
        <taxon>Spermatophyta</taxon>
        <taxon>Magnoliopsida</taxon>
        <taxon>eudicotyledons</taxon>
        <taxon>Gunneridae</taxon>
        <taxon>Pentapetalae</taxon>
        <taxon>asterids</taxon>
        <taxon>lamiids</taxon>
        <taxon>Lamiales</taxon>
        <taxon>Orobanchaceae</taxon>
        <taxon>Pedicularideae</taxon>
        <taxon>Castillejinae</taxon>
        <taxon>Castilleja</taxon>
    </lineage>
</organism>
<reference evidence="2" key="1">
    <citation type="journal article" date="2024" name="IScience">
        <title>Strigolactones Initiate the Formation of Haustorium-like Structures in Castilleja.</title>
        <authorList>
            <person name="Buerger M."/>
            <person name="Peterson D."/>
            <person name="Chory J."/>
        </authorList>
    </citation>
    <scope>NUCLEOTIDE SEQUENCE [LARGE SCALE GENOMIC DNA]</scope>
</reference>
<keyword evidence="2" id="KW-1185">Reference proteome</keyword>
<name>A0ABD3C4K4_9LAMI</name>
<accession>A0ABD3C4K4</accession>
<dbReference type="EMBL" id="JAVIJP010000053">
    <property type="protein sequence ID" value="KAL3624718.1"/>
    <property type="molecule type" value="Genomic_DNA"/>
</dbReference>
<gene>
    <name evidence="1" type="ORF">CASFOL_031386</name>
</gene>
<comment type="caution">
    <text evidence="1">The sequence shown here is derived from an EMBL/GenBank/DDBJ whole genome shotgun (WGS) entry which is preliminary data.</text>
</comment>
<evidence type="ECO:0000313" key="1">
    <source>
        <dbReference type="EMBL" id="KAL3624718.1"/>
    </source>
</evidence>
<proteinExistence type="predicted"/>